<dbReference type="EMBL" id="AAZO01004221">
    <property type="status" value="NOT_ANNOTATED_CDS"/>
    <property type="molecule type" value="Genomic_DNA"/>
</dbReference>
<dbReference type="GO" id="GO:0005634">
    <property type="term" value="C:nucleus"/>
    <property type="evidence" value="ECO:0007669"/>
    <property type="project" value="UniProtKB-SubCell"/>
</dbReference>
<dbReference type="PROSITE" id="PS00027">
    <property type="entry name" value="HOMEOBOX_1"/>
    <property type="match status" value="1"/>
</dbReference>
<dbReference type="Proteomes" id="UP000009046">
    <property type="component" value="Unassembled WGS sequence"/>
</dbReference>
<feature type="compositionally biased region" description="Basic and acidic residues" evidence="7">
    <location>
        <begin position="249"/>
        <end position="258"/>
    </location>
</feature>
<evidence type="ECO:0000256" key="4">
    <source>
        <dbReference type="ARBA" id="ARBA00023242"/>
    </source>
</evidence>
<dbReference type="SUPFAM" id="SSF46689">
    <property type="entry name" value="Homeodomain-like"/>
    <property type="match status" value="1"/>
</dbReference>
<feature type="region of interest" description="Disordered" evidence="7">
    <location>
        <begin position="237"/>
        <end position="258"/>
    </location>
</feature>
<sequence length="258" mass="29736">MNVNVENCIEALSSPSNDSTSCRGTEPGPSLSNLCGGSYALGQIPQTIMSEFIAASNNNGSTATNNNSGNSNNKKTLSFSPDQIECICEALQQSNDYEKLNKFLESLPTTDRLCNNEIVLKARAVVAFHKQSFPEMYAILQSHSFNVRHHVELQKMWYKAHYKEQEKARKKELGAVDKFRLRRKFPLPRTIWDGEETLYWFKEKARNTLLESFKKNRYPSQEDKIELSKRTGLSKTQVSNWFKNKRQRDRGTQDRRRE</sequence>
<reference evidence="10" key="3">
    <citation type="submission" date="2020-05" db="UniProtKB">
        <authorList>
            <consortium name="EnsemblMetazoa"/>
        </authorList>
    </citation>
    <scope>IDENTIFICATION</scope>
    <source>
        <strain evidence="10">USDA</strain>
    </source>
</reference>
<reference evidence="9" key="2">
    <citation type="submission" date="2007-04" db="EMBL/GenBank/DDBJ databases">
        <title>The genome of the human body louse.</title>
        <authorList>
            <consortium name="The Human Body Louse Genome Consortium"/>
            <person name="Kirkness E."/>
            <person name="Walenz B."/>
            <person name="Hass B."/>
            <person name="Bruggner R."/>
            <person name="Strausberg R."/>
        </authorList>
    </citation>
    <scope>NUCLEOTIDE SEQUENCE</scope>
    <source>
        <strain evidence="9">USDA</strain>
    </source>
</reference>
<evidence type="ECO:0000313" key="11">
    <source>
        <dbReference type="Proteomes" id="UP000009046"/>
    </source>
</evidence>
<keyword evidence="2 5" id="KW-0238">DNA-binding</keyword>
<dbReference type="VEuPathDB" id="VectorBase:PHUM363270"/>
<dbReference type="PANTHER" id="PTHR10390:SF44">
    <property type="entry name" value="SIX HOMEOBOX 4"/>
    <property type="match status" value="1"/>
</dbReference>
<reference evidence="9" key="1">
    <citation type="submission" date="2007-04" db="EMBL/GenBank/DDBJ databases">
        <title>Annotation of Pediculus humanus corporis strain USDA.</title>
        <authorList>
            <person name="Kirkness E."/>
            <person name="Hannick L."/>
            <person name="Hass B."/>
            <person name="Bruggner R."/>
            <person name="Lawson D."/>
            <person name="Bidwell S."/>
            <person name="Joardar V."/>
            <person name="Caler E."/>
            <person name="Walenz B."/>
            <person name="Inman J."/>
            <person name="Schobel S."/>
            <person name="Galinsky K."/>
            <person name="Amedeo P."/>
            <person name="Strausberg R."/>
        </authorList>
    </citation>
    <scope>NUCLEOTIDE SEQUENCE</scope>
    <source>
        <strain evidence="9">USDA</strain>
    </source>
</reference>
<evidence type="ECO:0000256" key="2">
    <source>
        <dbReference type="ARBA" id="ARBA00023125"/>
    </source>
</evidence>
<dbReference type="InterPro" id="IPR017970">
    <property type="entry name" value="Homeobox_CS"/>
</dbReference>
<keyword evidence="4 5" id="KW-0539">Nucleus</keyword>
<dbReference type="CTD" id="8233425"/>
<evidence type="ECO:0000256" key="1">
    <source>
        <dbReference type="ARBA" id="ARBA00004123"/>
    </source>
</evidence>
<feature type="domain" description="Homeobox" evidence="8">
    <location>
        <begin position="201"/>
        <end position="252"/>
    </location>
</feature>
<evidence type="ECO:0000256" key="5">
    <source>
        <dbReference type="PROSITE-ProRule" id="PRU00108"/>
    </source>
</evidence>
<comment type="subcellular location">
    <subcellularLocation>
        <location evidence="1 5 6">Nucleus</location>
    </subcellularLocation>
</comment>
<dbReference type="Pfam" id="PF16878">
    <property type="entry name" value="SIX1_SD"/>
    <property type="match status" value="1"/>
</dbReference>
<keyword evidence="3 5" id="KW-0371">Homeobox</keyword>
<dbReference type="InParanoid" id="E0VPR0"/>
<dbReference type="GO" id="GO:0000981">
    <property type="term" value="F:DNA-binding transcription factor activity, RNA polymerase II-specific"/>
    <property type="evidence" value="ECO:0007669"/>
    <property type="project" value="InterPro"/>
</dbReference>
<dbReference type="PANTHER" id="PTHR10390">
    <property type="entry name" value="HOMEOBOX PROTEIN SIX"/>
    <property type="match status" value="1"/>
</dbReference>
<dbReference type="InterPro" id="IPR031701">
    <property type="entry name" value="SIX1_SD"/>
</dbReference>
<keyword evidence="11" id="KW-1185">Reference proteome</keyword>
<dbReference type="GeneID" id="8233425"/>
<organism>
    <name type="scientific">Pediculus humanus subsp. corporis</name>
    <name type="common">Body louse</name>
    <dbReference type="NCBI Taxonomy" id="121224"/>
    <lineage>
        <taxon>Eukaryota</taxon>
        <taxon>Metazoa</taxon>
        <taxon>Ecdysozoa</taxon>
        <taxon>Arthropoda</taxon>
        <taxon>Hexapoda</taxon>
        <taxon>Insecta</taxon>
        <taxon>Pterygota</taxon>
        <taxon>Neoptera</taxon>
        <taxon>Paraneoptera</taxon>
        <taxon>Psocodea</taxon>
        <taxon>Troctomorpha</taxon>
        <taxon>Phthiraptera</taxon>
        <taxon>Anoplura</taxon>
        <taxon>Pediculidae</taxon>
        <taxon>Pediculus</taxon>
    </lineage>
</organism>
<evidence type="ECO:0000259" key="8">
    <source>
        <dbReference type="PROSITE" id="PS50071"/>
    </source>
</evidence>
<evidence type="ECO:0000256" key="3">
    <source>
        <dbReference type="ARBA" id="ARBA00023155"/>
    </source>
</evidence>
<dbReference type="EMBL" id="DS235371">
    <property type="protein sequence ID" value="EEB15366.1"/>
    <property type="molecule type" value="Genomic_DNA"/>
</dbReference>
<evidence type="ECO:0000256" key="7">
    <source>
        <dbReference type="SAM" id="MobiDB-lite"/>
    </source>
</evidence>
<gene>
    <name evidence="10" type="primary">8233425</name>
    <name evidence="9" type="ORF">Phum_PHUM363270</name>
</gene>
<dbReference type="OMA" id="RDNANIW"/>
<dbReference type="SMART" id="SM00389">
    <property type="entry name" value="HOX"/>
    <property type="match status" value="1"/>
</dbReference>
<dbReference type="eggNOG" id="KOG0775">
    <property type="taxonomic scope" value="Eukaryota"/>
</dbReference>
<dbReference type="KEGG" id="phu:Phum_PHUM363270"/>
<dbReference type="OrthoDB" id="3501850at2759"/>
<dbReference type="InterPro" id="IPR009057">
    <property type="entry name" value="Homeodomain-like_sf"/>
</dbReference>
<dbReference type="GO" id="GO:0005667">
    <property type="term" value="C:transcription regulator complex"/>
    <property type="evidence" value="ECO:0007669"/>
    <property type="project" value="TreeGrafter"/>
</dbReference>
<accession>E0VPR0</accession>
<dbReference type="STRING" id="121224.E0VPR0"/>
<dbReference type="GO" id="GO:0000978">
    <property type="term" value="F:RNA polymerase II cis-regulatory region sequence-specific DNA binding"/>
    <property type="evidence" value="ECO:0007669"/>
    <property type="project" value="TreeGrafter"/>
</dbReference>
<dbReference type="RefSeq" id="XP_002428104.1">
    <property type="nucleotide sequence ID" value="XM_002428059.1"/>
</dbReference>
<dbReference type="Gene3D" id="1.10.10.60">
    <property type="entry name" value="Homeodomain-like"/>
    <property type="match status" value="1"/>
</dbReference>
<proteinExistence type="predicted"/>
<dbReference type="EnsemblMetazoa" id="PHUM363270-RA">
    <property type="protein sequence ID" value="PHUM363270-PA"/>
    <property type="gene ID" value="PHUM363270"/>
</dbReference>
<dbReference type="PROSITE" id="PS50071">
    <property type="entry name" value="HOMEOBOX_2"/>
    <property type="match status" value="1"/>
</dbReference>
<dbReference type="CDD" id="cd00086">
    <property type="entry name" value="homeodomain"/>
    <property type="match status" value="1"/>
</dbReference>
<dbReference type="HOGENOM" id="CLU_046914_4_2_1"/>
<evidence type="ECO:0000313" key="10">
    <source>
        <dbReference type="EnsemblMetazoa" id="PHUM363270-PA"/>
    </source>
</evidence>
<name>E0VPR0_PEDHC</name>
<dbReference type="Pfam" id="PF00046">
    <property type="entry name" value="Homeodomain"/>
    <property type="match status" value="1"/>
</dbReference>
<evidence type="ECO:0000313" key="9">
    <source>
        <dbReference type="EMBL" id="EEB15366.1"/>
    </source>
</evidence>
<feature type="DNA-binding region" description="Homeobox" evidence="5">
    <location>
        <begin position="203"/>
        <end position="253"/>
    </location>
</feature>
<dbReference type="AlphaFoldDB" id="E0VPR0"/>
<protein>
    <submittedName>
        <fullName evidence="9 10">Homeobox protein SIX1, putative</fullName>
    </submittedName>
</protein>
<dbReference type="InterPro" id="IPR001356">
    <property type="entry name" value="HD"/>
</dbReference>
<evidence type="ECO:0000256" key="6">
    <source>
        <dbReference type="RuleBase" id="RU000682"/>
    </source>
</evidence>